<keyword evidence="3" id="KW-1185">Reference proteome</keyword>
<proteinExistence type="predicted"/>
<dbReference type="Proteomes" id="UP001107558">
    <property type="component" value="Chromosome 4"/>
</dbReference>
<protein>
    <submittedName>
        <fullName evidence="2">Uncharacterized protein</fullName>
    </submittedName>
</protein>
<dbReference type="PANTHER" id="PTHR20898:SF0">
    <property type="entry name" value="DAEDALUS ON 3-RELATED"/>
    <property type="match status" value="1"/>
</dbReference>
<dbReference type="EMBL" id="JADBJN010000004">
    <property type="protein sequence ID" value="KAG5668548.1"/>
    <property type="molecule type" value="Genomic_DNA"/>
</dbReference>
<organism evidence="2 3">
    <name type="scientific">Polypedilum vanderplanki</name>
    <name type="common">Sleeping chironomid midge</name>
    <dbReference type="NCBI Taxonomy" id="319348"/>
    <lineage>
        <taxon>Eukaryota</taxon>
        <taxon>Metazoa</taxon>
        <taxon>Ecdysozoa</taxon>
        <taxon>Arthropoda</taxon>
        <taxon>Hexapoda</taxon>
        <taxon>Insecta</taxon>
        <taxon>Pterygota</taxon>
        <taxon>Neoptera</taxon>
        <taxon>Endopterygota</taxon>
        <taxon>Diptera</taxon>
        <taxon>Nematocera</taxon>
        <taxon>Chironomoidea</taxon>
        <taxon>Chironomidae</taxon>
        <taxon>Chironominae</taxon>
        <taxon>Polypedilum</taxon>
        <taxon>Polypedilum</taxon>
    </lineage>
</organism>
<feature type="signal peptide" evidence="1">
    <location>
        <begin position="1"/>
        <end position="19"/>
    </location>
</feature>
<dbReference type="PANTHER" id="PTHR20898">
    <property type="entry name" value="DAEDALUS ON 3-RELATED-RELATED"/>
    <property type="match status" value="1"/>
</dbReference>
<evidence type="ECO:0000313" key="2">
    <source>
        <dbReference type="EMBL" id="KAG5668548.1"/>
    </source>
</evidence>
<comment type="caution">
    <text evidence="2">The sequence shown here is derived from an EMBL/GenBank/DDBJ whole genome shotgun (WGS) entry which is preliminary data.</text>
</comment>
<accession>A0A9J6BF96</accession>
<sequence>MKVKISIYFLFLMSVIIVAKFNNRFTKIECLTSNKTVTNLTCCLKAYKRTSPVANIEAYLHRKAENLKVCKNFSDIYLISGRIFHKIDTDRPFRLSLQIDDFEICKIINGVSTTPFLKTVLDWLLTKAKKLPEVCTTPGYYKFHNFSFDYISVLSPFPNGYYKSEFNFFDENDTEGVLLIFWAILTNVYKSHGQNSLFKFSFKKFAMRIIQLSFLLLAIFEIVCGKLSYRMTKVICSSSKKTVINYTCYLKGYNRRSPVLNIQVYSTRHVDMPLITYQNFYKSSSSDSFTPFLKIEKIDFCSKLRDTTLTSTPILSQLYKFAMSIYNFSNICDTMGLIKISNITFENNQMLMLYPIGFHQTVIHVFDEDDENIMKVVFWAYLGK</sequence>
<keyword evidence="1" id="KW-0732">Signal</keyword>
<evidence type="ECO:0000313" key="3">
    <source>
        <dbReference type="Proteomes" id="UP001107558"/>
    </source>
</evidence>
<dbReference type="AlphaFoldDB" id="A0A9J6BF96"/>
<name>A0A9J6BF96_POLVA</name>
<reference evidence="2" key="1">
    <citation type="submission" date="2021-03" db="EMBL/GenBank/DDBJ databases">
        <title>Chromosome level genome of the anhydrobiotic midge Polypedilum vanderplanki.</title>
        <authorList>
            <person name="Yoshida Y."/>
            <person name="Kikawada T."/>
            <person name="Gusev O."/>
        </authorList>
    </citation>
    <scope>NUCLEOTIDE SEQUENCE</scope>
    <source>
        <strain evidence="2">NIAS01</strain>
        <tissue evidence="2">Whole body or cell culture</tissue>
    </source>
</reference>
<feature type="chain" id="PRO_5039955071" evidence="1">
    <location>
        <begin position="20"/>
        <end position="384"/>
    </location>
</feature>
<gene>
    <name evidence="2" type="ORF">PVAND_016486</name>
</gene>
<evidence type="ECO:0000256" key="1">
    <source>
        <dbReference type="SAM" id="SignalP"/>
    </source>
</evidence>